<feature type="domain" description="Peptidase M56" evidence="3">
    <location>
        <begin position="16"/>
        <end position="314"/>
    </location>
</feature>
<feature type="region of interest" description="Disordered" evidence="1">
    <location>
        <begin position="445"/>
        <end position="502"/>
    </location>
</feature>
<feature type="region of interest" description="Disordered" evidence="1">
    <location>
        <begin position="411"/>
        <end position="433"/>
    </location>
</feature>
<name>D2QZY5_PIRSD</name>
<organism evidence="4 5">
    <name type="scientific">Pirellula staleyi (strain ATCC 27377 / DSM 6068 / ICPB 4128)</name>
    <name type="common">Pirella staleyi</name>
    <dbReference type="NCBI Taxonomy" id="530564"/>
    <lineage>
        <taxon>Bacteria</taxon>
        <taxon>Pseudomonadati</taxon>
        <taxon>Planctomycetota</taxon>
        <taxon>Planctomycetia</taxon>
        <taxon>Pirellulales</taxon>
        <taxon>Pirellulaceae</taxon>
        <taxon>Pirellula</taxon>
    </lineage>
</organism>
<sequence>MMETLLAFPTLAITHFWRASWQIAIVVAIVFTIEKLFPTIAPNLRSWMWRAVFIKLLLLVALPFSFVIPLLPQRSLDLSQMRPQLVASPVVEGASFSKQPSRALPPTRATAASITLGHWDYLATGILACWLLGCSLHVAHQVRIERVVRCELRQSRSIVSVSIRKPLEKLAKQFGLQQLPPIRWTTRSESPRLIGAWQPTILLPVEWLSRCSDSQLQLAIAHELSHIARCDLVWNRLVAVLEILFFFHPSVRFACNRYLLAQEIACDALVIERTSKQPHEYAKLLLEFVSYPRTPAWDGSAAITGASVSLRERFVAMQQIHLQKRPQLALSIAVSLAVGLAVVPLSLGETPSKKPSSKAFVSPGEMRSDEAKNQSPKRNSATASSHGFAASGGTSGGNAIAGGASNGSVQGAARARASGSGSASRQNGNMATAEASAEVAIGANGDEQVAPPTSPNDSPSEVRDSSGSVQHSKSVSQVVSSTDDGDGSSWTRTTTASEGARQFKIEESEGMIKVTITAGDKVIEVTAKSKDDLQSKSSEAFAVYQEYVESAQTMGTSAPSANSSSGTRSATQGFSRTKSGSKSGGFARGSASGKAFGKASGKAFGMTEGAEGVGGQAQMPSRLELLRQMQQQLRDEAADNPAAQALIDQLDEEIRNEK</sequence>
<feature type="transmembrane region" description="Helical" evidence="2">
    <location>
        <begin position="20"/>
        <end position="40"/>
    </location>
</feature>
<keyword evidence="2" id="KW-1133">Transmembrane helix</keyword>
<dbReference type="EMBL" id="CP001848">
    <property type="protein sequence ID" value="ADB18350.1"/>
    <property type="molecule type" value="Genomic_DNA"/>
</dbReference>
<feature type="compositionally biased region" description="Low complexity" evidence="1">
    <location>
        <begin position="465"/>
        <end position="482"/>
    </location>
</feature>
<feature type="compositionally biased region" description="Low complexity" evidence="1">
    <location>
        <begin position="622"/>
        <end position="632"/>
    </location>
</feature>
<feature type="compositionally biased region" description="Low complexity" evidence="1">
    <location>
        <begin position="411"/>
        <end position="425"/>
    </location>
</feature>
<evidence type="ECO:0000256" key="1">
    <source>
        <dbReference type="SAM" id="MobiDB-lite"/>
    </source>
</evidence>
<dbReference type="CDD" id="cd07341">
    <property type="entry name" value="M56_BlaR1_MecR1_like"/>
    <property type="match status" value="1"/>
</dbReference>
<protein>
    <submittedName>
        <fullName evidence="4">Peptidase M56 BlaR1</fullName>
    </submittedName>
</protein>
<dbReference type="STRING" id="530564.Psta_3692"/>
<keyword evidence="5" id="KW-1185">Reference proteome</keyword>
<dbReference type="Pfam" id="PF05569">
    <property type="entry name" value="Peptidase_M56"/>
    <property type="match status" value="1"/>
</dbReference>
<dbReference type="AlphaFoldDB" id="D2QZY5"/>
<keyword evidence="2" id="KW-0812">Transmembrane</keyword>
<evidence type="ECO:0000259" key="3">
    <source>
        <dbReference type="Pfam" id="PF05569"/>
    </source>
</evidence>
<dbReference type="PANTHER" id="PTHR34978:SF3">
    <property type="entry name" value="SLR0241 PROTEIN"/>
    <property type="match status" value="1"/>
</dbReference>
<proteinExistence type="predicted"/>
<dbReference type="Proteomes" id="UP000001887">
    <property type="component" value="Chromosome"/>
</dbReference>
<keyword evidence="2" id="KW-0472">Membrane</keyword>
<reference evidence="4 5" key="1">
    <citation type="journal article" date="2009" name="Stand. Genomic Sci.">
        <title>Complete genome sequence of Pirellula staleyi type strain (ATCC 27377).</title>
        <authorList>
            <person name="Clum A."/>
            <person name="Tindall B.J."/>
            <person name="Sikorski J."/>
            <person name="Ivanova N."/>
            <person name="Mavrommatis K."/>
            <person name="Lucas S."/>
            <person name="Glavina del Rio T."/>
            <person name="Nolan M."/>
            <person name="Chen F."/>
            <person name="Tice H."/>
            <person name="Pitluck S."/>
            <person name="Cheng J.F."/>
            <person name="Chertkov O."/>
            <person name="Brettin T."/>
            <person name="Han C."/>
            <person name="Detter J.C."/>
            <person name="Kuske C."/>
            <person name="Bruce D."/>
            <person name="Goodwin L."/>
            <person name="Ovchinikova G."/>
            <person name="Pati A."/>
            <person name="Mikhailova N."/>
            <person name="Chen A."/>
            <person name="Palaniappan K."/>
            <person name="Land M."/>
            <person name="Hauser L."/>
            <person name="Chang Y.J."/>
            <person name="Jeffries C.D."/>
            <person name="Chain P."/>
            <person name="Rohde M."/>
            <person name="Goker M."/>
            <person name="Bristow J."/>
            <person name="Eisen J.A."/>
            <person name="Markowitz V."/>
            <person name="Hugenholtz P."/>
            <person name="Kyrpides N.C."/>
            <person name="Klenk H.P."/>
            <person name="Lapidus A."/>
        </authorList>
    </citation>
    <scope>NUCLEOTIDE SEQUENCE [LARGE SCALE GENOMIC DNA]</scope>
    <source>
        <strain evidence="5">ATCC 27377 / DSM 6068 / ICPB 4128</strain>
    </source>
</reference>
<dbReference type="InterPro" id="IPR052173">
    <property type="entry name" value="Beta-lactam_resp_regulator"/>
</dbReference>
<dbReference type="OrthoDB" id="291597at2"/>
<dbReference type="eggNOG" id="COG4219">
    <property type="taxonomic scope" value="Bacteria"/>
</dbReference>
<feature type="compositionally biased region" description="Low complexity" evidence="1">
    <location>
        <begin position="380"/>
        <end position="390"/>
    </location>
</feature>
<feature type="region of interest" description="Disordered" evidence="1">
    <location>
        <begin position="555"/>
        <end position="658"/>
    </location>
</feature>
<evidence type="ECO:0000313" key="5">
    <source>
        <dbReference type="Proteomes" id="UP000001887"/>
    </source>
</evidence>
<evidence type="ECO:0000256" key="2">
    <source>
        <dbReference type="SAM" id="Phobius"/>
    </source>
</evidence>
<dbReference type="PANTHER" id="PTHR34978">
    <property type="entry name" value="POSSIBLE SENSOR-TRANSDUCER PROTEIN BLAR"/>
    <property type="match status" value="1"/>
</dbReference>
<evidence type="ECO:0000313" key="4">
    <source>
        <dbReference type="EMBL" id="ADB18350.1"/>
    </source>
</evidence>
<feature type="transmembrane region" description="Helical" evidence="2">
    <location>
        <begin position="52"/>
        <end position="71"/>
    </location>
</feature>
<dbReference type="KEGG" id="psl:Psta_3692"/>
<dbReference type="InterPro" id="IPR008756">
    <property type="entry name" value="Peptidase_M56"/>
</dbReference>
<gene>
    <name evidence="4" type="ordered locus">Psta_3692</name>
</gene>
<accession>D2QZY5</accession>
<dbReference type="HOGENOM" id="CLU_416680_0_0_0"/>
<feature type="region of interest" description="Disordered" evidence="1">
    <location>
        <begin position="350"/>
        <end position="390"/>
    </location>
</feature>
<feature type="compositionally biased region" description="Polar residues" evidence="1">
    <location>
        <begin position="555"/>
        <end position="581"/>
    </location>
</feature>